<name>A0A174LSV9_9FIRM</name>
<reference evidence="5 6" key="1">
    <citation type="submission" date="2015-09" db="EMBL/GenBank/DDBJ databases">
        <authorList>
            <consortium name="Pathogen Informatics"/>
        </authorList>
    </citation>
    <scope>NUCLEOTIDE SEQUENCE [LARGE SCALE GENOMIC DNA]</scope>
    <source>
        <strain evidence="5 6">2789STDY5834876</strain>
    </source>
</reference>
<dbReference type="SUPFAM" id="SSF51735">
    <property type="entry name" value="NAD(P)-binding Rossmann-fold domains"/>
    <property type="match status" value="1"/>
</dbReference>
<keyword evidence="2 5" id="KW-0560">Oxidoreductase</keyword>
<dbReference type="Gene3D" id="3.40.50.720">
    <property type="entry name" value="NAD(P)-binding Rossmann-like Domain"/>
    <property type="match status" value="1"/>
</dbReference>
<dbReference type="Proteomes" id="UP000095544">
    <property type="component" value="Unassembled WGS sequence"/>
</dbReference>
<dbReference type="Pfam" id="PF01408">
    <property type="entry name" value="GFO_IDH_MocA"/>
    <property type="match status" value="1"/>
</dbReference>
<feature type="domain" description="Gfo/Idh/MocA-like oxidoreductase N-terminal" evidence="3">
    <location>
        <begin position="2"/>
        <end position="118"/>
    </location>
</feature>
<evidence type="ECO:0000256" key="2">
    <source>
        <dbReference type="ARBA" id="ARBA00023002"/>
    </source>
</evidence>
<dbReference type="RefSeq" id="WP_055155125.1">
    <property type="nucleotide sequence ID" value="NZ_CYZU01000072.1"/>
</dbReference>
<dbReference type="OrthoDB" id="9783105at2"/>
<evidence type="ECO:0000313" key="5">
    <source>
        <dbReference type="EMBL" id="CUP25836.1"/>
    </source>
</evidence>
<sequence length="320" mass="35919">MLKIGILGTGSIARKMAATISEMESACVYGAASREEGRAHKFAQEYKIEKAYDGYESMVNDPDIDLIYIATPHTLHYEHIKLCLENRKHVLCEKPFTVNAGQAEELFEMADKKGCFVTEAMWTRYMPSRKMIESMIGEGSIGEIQSLTANLGYPLLGVQRLTDPRLAGGALLDLGIYLIHFARMIFGTEIKNVQASCVLHENGVDMSDSITLEFEGGRMAVLHSGIGSVFNRKGVLFGEKGYMEITNVNNPENVEVYDQRDRLIGQKLPPVQITGLEYEVESCCRAIQNGWKECPELPHEETVDVLKMMDDMRKGWGMRY</sequence>
<evidence type="ECO:0000313" key="6">
    <source>
        <dbReference type="Proteomes" id="UP000095544"/>
    </source>
</evidence>
<dbReference type="GO" id="GO:0000166">
    <property type="term" value="F:nucleotide binding"/>
    <property type="evidence" value="ECO:0007669"/>
    <property type="project" value="InterPro"/>
</dbReference>
<dbReference type="EC" id="1.1.1.292" evidence="5"/>
<gene>
    <name evidence="5" type="primary">afr_6</name>
    <name evidence="5" type="ORF">ERS852491_04675</name>
</gene>
<dbReference type="GO" id="GO:0033712">
    <property type="term" value="F:1,5-anhydro-D-fructose reductase (1,5-anhydro-D-mannitol-forming) activity"/>
    <property type="evidence" value="ECO:0007669"/>
    <property type="project" value="UniProtKB-EC"/>
</dbReference>
<dbReference type="InterPro" id="IPR036291">
    <property type="entry name" value="NAD(P)-bd_dom_sf"/>
</dbReference>
<dbReference type="STRING" id="39482.ERS852491_04675"/>
<proteinExistence type="inferred from homology"/>
<dbReference type="PANTHER" id="PTHR22604">
    <property type="entry name" value="OXIDOREDUCTASES"/>
    <property type="match status" value="1"/>
</dbReference>
<evidence type="ECO:0000259" key="3">
    <source>
        <dbReference type="Pfam" id="PF01408"/>
    </source>
</evidence>
<organism evidence="5 6">
    <name type="scientific">Faecalicatena contorta</name>
    <dbReference type="NCBI Taxonomy" id="39482"/>
    <lineage>
        <taxon>Bacteria</taxon>
        <taxon>Bacillati</taxon>
        <taxon>Bacillota</taxon>
        <taxon>Clostridia</taxon>
        <taxon>Lachnospirales</taxon>
        <taxon>Lachnospiraceae</taxon>
        <taxon>Faecalicatena</taxon>
    </lineage>
</organism>
<dbReference type="InterPro" id="IPR050984">
    <property type="entry name" value="Gfo/Idh/MocA_domain"/>
</dbReference>
<dbReference type="EMBL" id="CYZU01000072">
    <property type="protein sequence ID" value="CUP25836.1"/>
    <property type="molecule type" value="Genomic_DNA"/>
</dbReference>
<dbReference type="SUPFAM" id="SSF55347">
    <property type="entry name" value="Glyceraldehyde-3-phosphate dehydrogenase-like, C-terminal domain"/>
    <property type="match status" value="1"/>
</dbReference>
<dbReference type="Gene3D" id="3.30.360.10">
    <property type="entry name" value="Dihydrodipicolinate Reductase, domain 2"/>
    <property type="match status" value="1"/>
</dbReference>
<feature type="domain" description="GFO/IDH/MocA-like oxidoreductase" evidence="4">
    <location>
        <begin position="133"/>
        <end position="243"/>
    </location>
</feature>
<dbReference type="PANTHER" id="PTHR22604:SF105">
    <property type="entry name" value="TRANS-1,2-DIHYDROBENZENE-1,2-DIOL DEHYDROGENASE"/>
    <property type="match status" value="1"/>
</dbReference>
<protein>
    <submittedName>
        <fullName evidence="5">1,5-anhydro-D-fructose reductase</fullName>
        <ecNumber evidence="5">1.1.1.292</ecNumber>
    </submittedName>
</protein>
<evidence type="ECO:0000259" key="4">
    <source>
        <dbReference type="Pfam" id="PF22725"/>
    </source>
</evidence>
<dbReference type="Pfam" id="PF22725">
    <property type="entry name" value="GFO_IDH_MocA_C3"/>
    <property type="match status" value="1"/>
</dbReference>
<evidence type="ECO:0000256" key="1">
    <source>
        <dbReference type="ARBA" id="ARBA00010928"/>
    </source>
</evidence>
<comment type="similarity">
    <text evidence="1">Belongs to the Gfo/Idh/MocA family.</text>
</comment>
<dbReference type="InterPro" id="IPR000683">
    <property type="entry name" value="Gfo/Idh/MocA-like_OxRdtase_N"/>
</dbReference>
<accession>A0A174LSV9</accession>
<dbReference type="InterPro" id="IPR055170">
    <property type="entry name" value="GFO_IDH_MocA-like_dom"/>
</dbReference>
<dbReference type="AlphaFoldDB" id="A0A174LSV9"/>